<dbReference type="GO" id="GO:0004984">
    <property type="term" value="F:olfactory receptor activity"/>
    <property type="evidence" value="ECO:0007669"/>
    <property type="project" value="InterPro"/>
</dbReference>
<evidence type="ECO:0000313" key="12">
    <source>
        <dbReference type="Proteomes" id="UP000606786"/>
    </source>
</evidence>
<evidence type="ECO:0000256" key="4">
    <source>
        <dbReference type="ARBA" id="ARBA00022692"/>
    </source>
</evidence>
<keyword evidence="8 10" id="KW-0675">Receptor</keyword>
<dbReference type="GO" id="GO:0007165">
    <property type="term" value="P:signal transduction"/>
    <property type="evidence" value="ECO:0007669"/>
    <property type="project" value="UniProtKB-KW"/>
</dbReference>
<comment type="similarity">
    <text evidence="10">Belongs to the insect chemoreceptor superfamily. Heteromeric odorant receptor channel (TC 1.A.69) family.</text>
</comment>
<evidence type="ECO:0000256" key="7">
    <source>
        <dbReference type="ARBA" id="ARBA00023136"/>
    </source>
</evidence>
<feature type="transmembrane region" description="Helical" evidence="10">
    <location>
        <begin position="80"/>
        <end position="104"/>
    </location>
</feature>
<keyword evidence="2" id="KW-1003">Cell membrane</keyword>
<evidence type="ECO:0000256" key="10">
    <source>
        <dbReference type="RuleBase" id="RU351113"/>
    </source>
</evidence>
<dbReference type="PANTHER" id="PTHR21137">
    <property type="entry name" value="ODORANT RECEPTOR"/>
    <property type="match status" value="1"/>
</dbReference>
<keyword evidence="9 10" id="KW-0807">Transducer</keyword>
<keyword evidence="7 10" id="KW-0472">Membrane</keyword>
<feature type="transmembrane region" description="Helical" evidence="10">
    <location>
        <begin position="46"/>
        <end position="68"/>
    </location>
</feature>
<evidence type="ECO:0000256" key="5">
    <source>
        <dbReference type="ARBA" id="ARBA00022725"/>
    </source>
</evidence>
<feature type="transmembrane region" description="Helical" evidence="10">
    <location>
        <begin position="21"/>
        <end position="40"/>
    </location>
</feature>
<evidence type="ECO:0000256" key="1">
    <source>
        <dbReference type="ARBA" id="ARBA00004651"/>
    </source>
</evidence>
<dbReference type="EMBL" id="CAJHJT010000001">
    <property type="protein sequence ID" value="CAD6992784.1"/>
    <property type="molecule type" value="Genomic_DNA"/>
</dbReference>
<dbReference type="AlphaFoldDB" id="A0A811U151"/>
<evidence type="ECO:0000256" key="3">
    <source>
        <dbReference type="ARBA" id="ARBA00022606"/>
    </source>
</evidence>
<keyword evidence="5 10" id="KW-0552">Olfaction</keyword>
<accession>A0A811U151</accession>
<dbReference type="InterPro" id="IPR004117">
    <property type="entry name" value="7tm6_olfct_rcpt"/>
</dbReference>
<keyword evidence="6 10" id="KW-1133">Transmembrane helix</keyword>
<evidence type="ECO:0000313" key="11">
    <source>
        <dbReference type="EMBL" id="CAD6992784.1"/>
    </source>
</evidence>
<dbReference type="PANTHER" id="PTHR21137:SF35">
    <property type="entry name" value="ODORANT RECEPTOR 19A-RELATED"/>
    <property type="match status" value="1"/>
</dbReference>
<sequence length="373" mass="43040">MSDLLLGRGQIVYKSRHALTYLFNIFTFVGTNPLGGQSYVYYSLYYLYSLLVNFVCCIFCPISFHIGYIKLLKVLNTNELLSAIQNAIQVSGIPIKIIVIAWYMKRLQSVCEILDKLDENYKRAEDLNSIRRCVRSCCKIIAAFCVPYYSFELSTIAFGVYQNRAPLTIWLSYLDATRTSWEYWTHVGWDVFIMLFLLAHQLGSDTYPPVFISVIRLHMQLLVERVKRLGTNKALCREKRYAELLVCINTYGQILSIANIVAPVISITLFTQFATTATTVLNWFGNMKFPDNIIPMAFFSCQIMQILPCCYYASQLIADCEQLPYAIFHSDWLEEDRRYRKTVLFFLQHTQTPIRFSCLKLFGVTLATSISVS</sequence>
<name>A0A811U151_CERCA</name>
<comment type="caution">
    <text evidence="10">Lacks conserved residue(s) required for the propagation of feature annotation.</text>
</comment>
<dbReference type="GO" id="GO:0005886">
    <property type="term" value="C:plasma membrane"/>
    <property type="evidence" value="ECO:0007669"/>
    <property type="project" value="UniProtKB-SubCell"/>
</dbReference>
<evidence type="ECO:0000256" key="6">
    <source>
        <dbReference type="ARBA" id="ARBA00022989"/>
    </source>
</evidence>
<organism evidence="11 12">
    <name type="scientific">Ceratitis capitata</name>
    <name type="common">Mediterranean fruit fly</name>
    <name type="synonym">Tephritis capitata</name>
    <dbReference type="NCBI Taxonomy" id="7213"/>
    <lineage>
        <taxon>Eukaryota</taxon>
        <taxon>Metazoa</taxon>
        <taxon>Ecdysozoa</taxon>
        <taxon>Arthropoda</taxon>
        <taxon>Hexapoda</taxon>
        <taxon>Insecta</taxon>
        <taxon>Pterygota</taxon>
        <taxon>Neoptera</taxon>
        <taxon>Endopterygota</taxon>
        <taxon>Diptera</taxon>
        <taxon>Brachycera</taxon>
        <taxon>Muscomorpha</taxon>
        <taxon>Tephritoidea</taxon>
        <taxon>Tephritidae</taxon>
        <taxon>Ceratitis</taxon>
        <taxon>Ceratitis</taxon>
    </lineage>
</organism>
<keyword evidence="3 10" id="KW-0716">Sensory transduction</keyword>
<protein>
    <recommendedName>
        <fullName evidence="10">Odorant receptor</fullName>
    </recommendedName>
</protein>
<dbReference type="OrthoDB" id="7935844at2759"/>
<evidence type="ECO:0000256" key="8">
    <source>
        <dbReference type="ARBA" id="ARBA00023170"/>
    </source>
</evidence>
<proteinExistence type="inferred from homology"/>
<keyword evidence="12" id="KW-1185">Reference proteome</keyword>
<gene>
    <name evidence="11" type="ORF">CCAP1982_LOCUS1623</name>
</gene>
<evidence type="ECO:0000256" key="9">
    <source>
        <dbReference type="ARBA" id="ARBA00023224"/>
    </source>
</evidence>
<comment type="caution">
    <text evidence="11">The sequence shown here is derived from an EMBL/GenBank/DDBJ whole genome shotgun (WGS) entry which is preliminary data.</text>
</comment>
<dbReference type="Proteomes" id="UP000606786">
    <property type="component" value="Unassembled WGS sequence"/>
</dbReference>
<dbReference type="Pfam" id="PF02949">
    <property type="entry name" value="7tm_6"/>
    <property type="match status" value="1"/>
</dbReference>
<evidence type="ECO:0000256" key="2">
    <source>
        <dbReference type="ARBA" id="ARBA00022475"/>
    </source>
</evidence>
<dbReference type="GO" id="GO:0005549">
    <property type="term" value="F:odorant binding"/>
    <property type="evidence" value="ECO:0007669"/>
    <property type="project" value="InterPro"/>
</dbReference>
<comment type="subcellular location">
    <subcellularLocation>
        <location evidence="1 10">Cell membrane</location>
        <topology evidence="1 10">Multi-pass membrane protein</topology>
    </subcellularLocation>
</comment>
<keyword evidence="4 10" id="KW-0812">Transmembrane</keyword>
<reference evidence="11" key="1">
    <citation type="submission" date="2020-11" db="EMBL/GenBank/DDBJ databases">
        <authorList>
            <person name="Whitehead M."/>
        </authorList>
    </citation>
    <scope>NUCLEOTIDE SEQUENCE</scope>
    <source>
        <strain evidence="11">EGII</strain>
    </source>
</reference>